<sequence length="132" mass="15703">MHKNDWQKFLFTPISTWEIEKKDATTKSGPTSAIPFSSGGVLTSPRRRRMMSVAIWLHHFRIGGRWRTGLRFERGQWLGGLEAVDSHLFWLWIYLFFCRLLSFVLGWATVVATEVKWRLWRRRFRCISGSWL</sequence>
<organism evidence="2 3">
    <name type="scientific">Rosa chinensis</name>
    <name type="common">China rose</name>
    <dbReference type="NCBI Taxonomy" id="74649"/>
    <lineage>
        <taxon>Eukaryota</taxon>
        <taxon>Viridiplantae</taxon>
        <taxon>Streptophyta</taxon>
        <taxon>Embryophyta</taxon>
        <taxon>Tracheophyta</taxon>
        <taxon>Spermatophyta</taxon>
        <taxon>Magnoliopsida</taxon>
        <taxon>eudicotyledons</taxon>
        <taxon>Gunneridae</taxon>
        <taxon>Pentapetalae</taxon>
        <taxon>rosids</taxon>
        <taxon>fabids</taxon>
        <taxon>Rosales</taxon>
        <taxon>Rosaceae</taxon>
        <taxon>Rosoideae</taxon>
        <taxon>Rosoideae incertae sedis</taxon>
        <taxon>Rosa</taxon>
    </lineage>
</organism>
<accession>A0A2P6PAL3</accession>
<comment type="caution">
    <text evidence="2">The sequence shown here is derived from an EMBL/GenBank/DDBJ whole genome shotgun (WGS) entry which is preliminary data.</text>
</comment>
<evidence type="ECO:0000313" key="3">
    <source>
        <dbReference type="Proteomes" id="UP000238479"/>
    </source>
</evidence>
<feature type="transmembrane region" description="Helical" evidence="1">
    <location>
        <begin position="89"/>
        <end position="113"/>
    </location>
</feature>
<keyword evidence="1" id="KW-1133">Transmembrane helix</keyword>
<proteinExistence type="predicted"/>
<keyword evidence="3" id="KW-1185">Reference proteome</keyword>
<keyword evidence="1" id="KW-0472">Membrane</keyword>
<dbReference type="Gramene" id="PRQ18971">
    <property type="protein sequence ID" value="PRQ18971"/>
    <property type="gene ID" value="RchiOBHm_Chr7g0212041"/>
</dbReference>
<reference evidence="2 3" key="1">
    <citation type="journal article" date="2018" name="Nat. Genet.">
        <title>The Rosa genome provides new insights in the design of modern roses.</title>
        <authorList>
            <person name="Bendahmane M."/>
        </authorList>
    </citation>
    <scope>NUCLEOTIDE SEQUENCE [LARGE SCALE GENOMIC DNA]</scope>
    <source>
        <strain evidence="3">cv. Old Blush</strain>
    </source>
</reference>
<keyword evidence="1" id="KW-0812">Transmembrane</keyword>
<evidence type="ECO:0000256" key="1">
    <source>
        <dbReference type="SAM" id="Phobius"/>
    </source>
</evidence>
<dbReference type="AlphaFoldDB" id="A0A2P6PAL3"/>
<name>A0A2P6PAL3_ROSCH</name>
<dbReference type="EMBL" id="PDCK01000045">
    <property type="protein sequence ID" value="PRQ18971.1"/>
    <property type="molecule type" value="Genomic_DNA"/>
</dbReference>
<evidence type="ECO:0000313" key="2">
    <source>
        <dbReference type="EMBL" id="PRQ18971.1"/>
    </source>
</evidence>
<dbReference type="Proteomes" id="UP000238479">
    <property type="component" value="Chromosome 7"/>
</dbReference>
<gene>
    <name evidence="2" type="ORF">RchiOBHm_Chr7g0212041</name>
</gene>
<protein>
    <submittedName>
        <fullName evidence="2">Uncharacterized protein</fullName>
    </submittedName>
</protein>